<dbReference type="Proteomes" id="UP000231655">
    <property type="component" value="Unassembled WGS sequence"/>
</dbReference>
<dbReference type="RefSeq" id="WP_097147109.1">
    <property type="nucleotide sequence ID" value="NZ_OBEA01000007.1"/>
</dbReference>
<dbReference type="InterPro" id="IPR003439">
    <property type="entry name" value="ABC_transporter-like_ATP-bd"/>
</dbReference>
<dbReference type="OrthoDB" id="9806149at2"/>
<evidence type="ECO:0000313" key="7">
    <source>
        <dbReference type="EMBL" id="PJE30882.1"/>
    </source>
</evidence>
<dbReference type="InterPro" id="IPR052156">
    <property type="entry name" value="BCAA_Transport_ATP-bd_LivF"/>
</dbReference>
<sequence>MLKIEGLTAGYGQAVILRDVALTAEAGEITVLMGRNGAGKTTLMKSIMGLVKAQSGRICLGETDLAQLPPHKVPGSGVGYVPQGRRLFSELTVAQNIEIGLGAGPKDPASRRETRDEMLELFPRLAERMNQRAGTLSGGEQQMLATARALCLKPQLLLLDEPTEGLQPSMIEAIRQVMLQMRDRGLAVLLVEQRIDAVLDFADRVSVLEMGRNAEDFTRAEIAPGEARLRAHLGV</sequence>
<dbReference type="SUPFAM" id="SSF52540">
    <property type="entry name" value="P-loop containing nucleoside triphosphate hydrolases"/>
    <property type="match status" value="1"/>
</dbReference>
<dbReference type="GO" id="GO:0015807">
    <property type="term" value="P:L-amino acid transport"/>
    <property type="evidence" value="ECO:0007669"/>
    <property type="project" value="TreeGrafter"/>
</dbReference>
<evidence type="ECO:0000313" key="8">
    <source>
        <dbReference type="EMBL" id="SNY57607.1"/>
    </source>
</evidence>
<dbReference type="InterPro" id="IPR003593">
    <property type="entry name" value="AAA+_ATPase"/>
</dbReference>
<dbReference type="EMBL" id="PGTD01000012">
    <property type="protein sequence ID" value="PJE30882.1"/>
    <property type="molecule type" value="Genomic_DNA"/>
</dbReference>
<dbReference type="Pfam" id="PF00005">
    <property type="entry name" value="ABC_tran"/>
    <property type="match status" value="1"/>
</dbReference>
<dbReference type="Gene3D" id="3.40.50.300">
    <property type="entry name" value="P-loop containing nucleotide triphosphate hydrolases"/>
    <property type="match status" value="1"/>
</dbReference>
<dbReference type="GO" id="GO:0016887">
    <property type="term" value="F:ATP hydrolysis activity"/>
    <property type="evidence" value="ECO:0007669"/>
    <property type="project" value="InterPro"/>
</dbReference>
<organism evidence="8 9">
    <name type="scientific">Pseudooceanicola antarcticus</name>
    <dbReference type="NCBI Taxonomy" id="1247613"/>
    <lineage>
        <taxon>Bacteria</taxon>
        <taxon>Pseudomonadati</taxon>
        <taxon>Pseudomonadota</taxon>
        <taxon>Alphaproteobacteria</taxon>
        <taxon>Rhodobacterales</taxon>
        <taxon>Paracoccaceae</taxon>
        <taxon>Pseudooceanicola</taxon>
    </lineage>
</organism>
<evidence type="ECO:0000313" key="9">
    <source>
        <dbReference type="Proteomes" id="UP000231655"/>
    </source>
</evidence>
<dbReference type="EMBL" id="OBEA01000007">
    <property type="protein sequence ID" value="SNY57607.1"/>
    <property type="molecule type" value="Genomic_DNA"/>
</dbReference>
<keyword evidence="10" id="KW-1185">Reference proteome</keyword>
<evidence type="ECO:0000256" key="4">
    <source>
        <dbReference type="ARBA" id="ARBA00022840"/>
    </source>
</evidence>
<gene>
    <name evidence="7" type="ORF">CVM39_05405</name>
    <name evidence="8" type="ORF">SAMN06297129_3412</name>
</gene>
<name>A0A285JCM5_9RHOB</name>
<accession>A0A285JCM5</accession>
<reference evidence="7 10" key="2">
    <citation type="journal article" date="2018" name="Int. J. Syst. Evol. Microbiol.">
        <title>Pseudooceanicola lipolyticus sp. nov., a marine alphaproteobacterium, reclassification of Oceanicola flagellatus as Pseudooceanicola flagellatus comb. nov. and emended description of the genus Pseudooceanicola.</title>
        <authorList>
            <person name="Huang M.-M."/>
            <person name="Guo L.-L."/>
            <person name="Wu Y.-H."/>
            <person name="Lai Q.-L."/>
            <person name="Shao Z.-Z."/>
            <person name="Wang C.-S."/>
            <person name="Wu M."/>
            <person name="Xu X.-W."/>
        </authorList>
    </citation>
    <scope>NUCLEOTIDE SEQUENCE [LARGE SCALE GENOMIC DNA]</scope>
    <source>
        <strain evidence="7 10">Ar-45</strain>
    </source>
</reference>
<protein>
    <submittedName>
        <fullName evidence="7 8">ABC transporter ATP-binding protein</fullName>
    </submittedName>
</protein>
<dbReference type="CDD" id="cd03224">
    <property type="entry name" value="ABC_TM1139_LivF_branched"/>
    <property type="match status" value="1"/>
</dbReference>
<feature type="domain" description="ABC transporter" evidence="6">
    <location>
        <begin position="2"/>
        <end position="235"/>
    </location>
</feature>
<evidence type="ECO:0000259" key="6">
    <source>
        <dbReference type="PROSITE" id="PS50893"/>
    </source>
</evidence>
<keyword evidence="5" id="KW-0029">Amino-acid transport</keyword>
<dbReference type="GO" id="GO:0015658">
    <property type="term" value="F:branched-chain amino acid transmembrane transporter activity"/>
    <property type="evidence" value="ECO:0007669"/>
    <property type="project" value="TreeGrafter"/>
</dbReference>
<keyword evidence="2" id="KW-0813">Transport</keyword>
<keyword evidence="3" id="KW-0547">Nucleotide-binding</keyword>
<evidence type="ECO:0000256" key="3">
    <source>
        <dbReference type="ARBA" id="ARBA00022741"/>
    </source>
</evidence>
<dbReference type="PROSITE" id="PS50893">
    <property type="entry name" value="ABC_TRANSPORTER_2"/>
    <property type="match status" value="1"/>
</dbReference>
<reference evidence="8 9" key="1">
    <citation type="submission" date="2017-09" db="EMBL/GenBank/DDBJ databases">
        <authorList>
            <person name="Ehlers B."/>
            <person name="Leendertz F.H."/>
        </authorList>
    </citation>
    <scope>NUCLEOTIDE SEQUENCE [LARGE SCALE GENOMIC DNA]</scope>
    <source>
        <strain evidence="8 9">CGMCC 1.12662</strain>
    </source>
</reference>
<dbReference type="PANTHER" id="PTHR43820:SF5">
    <property type="entry name" value="HIGH-AFFINITY BRANCHED-CHAIN AMINO ACID TRANSPORT ATP-BINDING PROTEIN"/>
    <property type="match status" value="1"/>
</dbReference>
<evidence type="ECO:0000256" key="1">
    <source>
        <dbReference type="ARBA" id="ARBA00005417"/>
    </source>
</evidence>
<evidence type="ECO:0000256" key="2">
    <source>
        <dbReference type="ARBA" id="ARBA00022448"/>
    </source>
</evidence>
<dbReference type="PANTHER" id="PTHR43820">
    <property type="entry name" value="HIGH-AFFINITY BRANCHED-CHAIN AMINO ACID TRANSPORT ATP-BINDING PROTEIN LIVF"/>
    <property type="match status" value="1"/>
</dbReference>
<keyword evidence="4 8" id="KW-0067">ATP-binding</keyword>
<dbReference type="Proteomes" id="UP000231702">
    <property type="component" value="Unassembled WGS sequence"/>
</dbReference>
<evidence type="ECO:0000256" key="5">
    <source>
        <dbReference type="ARBA" id="ARBA00022970"/>
    </source>
</evidence>
<dbReference type="AlphaFoldDB" id="A0A285JCM5"/>
<dbReference type="SMART" id="SM00382">
    <property type="entry name" value="AAA"/>
    <property type="match status" value="1"/>
</dbReference>
<comment type="similarity">
    <text evidence="1">Belongs to the ABC transporter superfamily.</text>
</comment>
<dbReference type="GO" id="GO:0005524">
    <property type="term" value="F:ATP binding"/>
    <property type="evidence" value="ECO:0007669"/>
    <property type="project" value="UniProtKB-KW"/>
</dbReference>
<proteinExistence type="inferred from homology"/>
<evidence type="ECO:0000313" key="10">
    <source>
        <dbReference type="Proteomes" id="UP000231702"/>
    </source>
</evidence>
<dbReference type="InterPro" id="IPR027417">
    <property type="entry name" value="P-loop_NTPase"/>
</dbReference>